<reference evidence="2 3" key="1">
    <citation type="submission" date="2019-05" db="EMBL/GenBank/DDBJ databases">
        <title>Another draft genome of Portunus trituberculatus and its Hox gene families provides insights of decapod evolution.</title>
        <authorList>
            <person name="Jeong J.-H."/>
            <person name="Song I."/>
            <person name="Kim S."/>
            <person name="Choi T."/>
            <person name="Kim D."/>
            <person name="Ryu S."/>
            <person name="Kim W."/>
        </authorList>
    </citation>
    <scope>NUCLEOTIDE SEQUENCE [LARGE SCALE GENOMIC DNA]</scope>
    <source>
        <tissue evidence="2">Muscle</tissue>
    </source>
</reference>
<comment type="caution">
    <text evidence="2">The sequence shown here is derived from an EMBL/GenBank/DDBJ whole genome shotgun (WGS) entry which is preliminary data.</text>
</comment>
<keyword evidence="3" id="KW-1185">Reference proteome</keyword>
<accession>A0A5B7H7F1</accession>
<dbReference type="EMBL" id="VSRR010022466">
    <property type="protein sequence ID" value="MPC64704.1"/>
    <property type="molecule type" value="Genomic_DNA"/>
</dbReference>
<sequence>MQGQEYTDLVMFGFWRVNEDSRRLTGRERRAEARLSGGKERDRQEKVGETENQKGKKRRGGVKGEGIRTEEDGQAAR</sequence>
<feature type="compositionally biased region" description="Basic and acidic residues" evidence="1">
    <location>
        <begin position="21"/>
        <end position="54"/>
    </location>
</feature>
<dbReference type="Proteomes" id="UP000324222">
    <property type="component" value="Unassembled WGS sequence"/>
</dbReference>
<gene>
    <name evidence="2" type="ORF">E2C01_058824</name>
</gene>
<dbReference type="AlphaFoldDB" id="A0A5B7H7F1"/>
<organism evidence="2 3">
    <name type="scientific">Portunus trituberculatus</name>
    <name type="common">Swimming crab</name>
    <name type="synonym">Neptunus trituberculatus</name>
    <dbReference type="NCBI Taxonomy" id="210409"/>
    <lineage>
        <taxon>Eukaryota</taxon>
        <taxon>Metazoa</taxon>
        <taxon>Ecdysozoa</taxon>
        <taxon>Arthropoda</taxon>
        <taxon>Crustacea</taxon>
        <taxon>Multicrustacea</taxon>
        <taxon>Malacostraca</taxon>
        <taxon>Eumalacostraca</taxon>
        <taxon>Eucarida</taxon>
        <taxon>Decapoda</taxon>
        <taxon>Pleocyemata</taxon>
        <taxon>Brachyura</taxon>
        <taxon>Eubrachyura</taxon>
        <taxon>Portunoidea</taxon>
        <taxon>Portunidae</taxon>
        <taxon>Portuninae</taxon>
        <taxon>Portunus</taxon>
    </lineage>
</organism>
<feature type="region of interest" description="Disordered" evidence="1">
    <location>
        <begin position="21"/>
        <end position="77"/>
    </location>
</feature>
<protein>
    <submittedName>
        <fullName evidence="2">Uncharacterized protein</fullName>
    </submittedName>
</protein>
<evidence type="ECO:0000313" key="2">
    <source>
        <dbReference type="EMBL" id="MPC64704.1"/>
    </source>
</evidence>
<proteinExistence type="predicted"/>
<evidence type="ECO:0000256" key="1">
    <source>
        <dbReference type="SAM" id="MobiDB-lite"/>
    </source>
</evidence>
<evidence type="ECO:0000313" key="3">
    <source>
        <dbReference type="Proteomes" id="UP000324222"/>
    </source>
</evidence>
<name>A0A5B7H7F1_PORTR</name>